<evidence type="ECO:0000313" key="2">
    <source>
        <dbReference type="Proteomes" id="UP000053789"/>
    </source>
</evidence>
<evidence type="ECO:0008006" key="3">
    <source>
        <dbReference type="Google" id="ProtNLM"/>
    </source>
</evidence>
<proteinExistence type="predicted"/>
<dbReference type="EMBL" id="KN846986">
    <property type="protein sequence ID" value="KIW94205.1"/>
    <property type="molecule type" value="Genomic_DNA"/>
</dbReference>
<keyword evidence="2" id="KW-1185">Reference proteome</keyword>
<dbReference type="HOGENOM" id="CLU_127221_0_0_1"/>
<evidence type="ECO:0000313" key="1">
    <source>
        <dbReference type="EMBL" id="KIW94205.1"/>
    </source>
</evidence>
<dbReference type="VEuPathDB" id="FungiDB:Z519_05521"/>
<protein>
    <recommendedName>
        <fullName evidence="3">SnoaL-like domain-containing protein</fullName>
    </recommendedName>
</protein>
<dbReference type="RefSeq" id="XP_016620874.1">
    <property type="nucleotide sequence ID" value="XM_016763261.1"/>
</dbReference>
<dbReference type="OrthoDB" id="5271918at2759"/>
<dbReference type="GeneID" id="27698449"/>
<gene>
    <name evidence="1" type="ORF">Z519_05521</name>
</gene>
<reference evidence="1" key="1">
    <citation type="submission" date="2015-01" db="EMBL/GenBank/DDBJ databases">
        <title>The Genome Sequence of Cladophialophora bantiana CBS 173.52.</title>
        <authorList>
            <consortium name="The Broad Institute Genomics Platform"/>
            <person name="Cuomo C."/>
            <person name="de Hoog S."/>
            <person name="Gorbushina A."/>
            <person name="Stielow B."/>
            <person name="Teixiera M."/>
            <person name="Abouelleil A."/>
            <person name="Chapman S.B."/>
            <person name="Priest M."/>
            <person name="Young S.K."/>
            <person name="Wortman J."/>
            <person name="Nusbaum C."/>
            <person name="Birren B."/>
        </authorList>
    </citation>
    <scope>NUCLEOTIDE SEQUENCE [LARGE SCALE GENOMIC DNA]</scope>
    <source>
        <strain evidence="1">CBS 173.52</strain>
    </source>
</reference>
<dbReference type="Proteomes" id="UP000053789">
    <property type="component" value="Unassembled WGS sequence"/>
</dbReference>
<accession>A0A0D2HTM8</accession>
<dbReference type="AlphaFoldDB" id="A0A0D2HTM8"/>
<organism evidence="1 2">
    <name type="scientific">Cladophialophora bantiana (strain ATCC 10958 / CBS 173.52 / CDC B-1940 / NIH 8579)</name>
    <name type="common">Xylohypha bantiana</name>
    <dbReference type="NCBI Taxonomy" id="1442370"/>
    <lineage>
        <taxon>Eukaryota</taxon>
        <taxon>Fungi</taxon>
        <taxon>Dikarya</taxon>
        <taxon>Ascomycota</taxon>
        <taxon>Pezizomycotina</taxon>
        <taxon>Eurotiomycetes</taxon>
        <taxon>Chaetothyriomycetidae</taxon>
        <taxon>Chaetothyriales</taxon>
        <taxon>Herpotrichiellaceae</taxon>
        <taxon>Cladophialophora</taxon>
    </lineage>
</organism>
<sequence length="179" mass="20728">MSFPTKPAFVYAGNWDDETRKHPAMKWMEDYTRFVDDRNFDKPFSEWHTEDSSFHKADGTVVSGGAKAWKEAERTFSIFTSFLHRPYFVMCTETENGWEAMAQAHFYANLVGQPATGEKKVTDPEGNDWDIVVPAGFHFEYVRDSGAMHDGLLLKRNETMFDTWPIMQVLIKRGELKIE</sequence>
<name>A0A0D2HTM8_CLAB1</name>